<sequence length="151" mass="16417">MNTTLTWIASAGLCAALLTALPAQAAQPGAFSVTETKSAIGNKPAKAPRTKDRCIGPELVDKEGFLYPDLILSKHFSQCRIKDSQLLDKNNKSWTVTCGKMLTAQAKQTNTGDNFHLHIDAALLGGAMKQTLDYEAQSLKRQCKPEDEPLE</sequence>
<evidence type="ECO:0000313" key="2">
    <source>
        <dbReference type="EMBL" id="MCD2163977.1"/>
    </source>
</evidence>
<protein>
    <recommendedName>
        <fullName evidence="4">DUF3617 family protein</fullName>
    </recommendedName>
</protein>
<dbReference type="RefSeq" id="WP_230771020.1">
    <property type="nucleotide sequence ID" value="NZ_JAJNCT010000005.1"/>
</dbReference>
<accession>A0AAW4XPK5</accession>
<evidence type="ECO:0000313" key="3">
    <source>
        <dbReference type="Proteomes" id="UP001199260"/>
    </source>
</evidence>
<keyword evidence="1" id="KW-0732">Signal</keyword>
<evidence type="ECO:0000256" key="1">
    <source>
        <dbReference type="SAM" id="SignalP"/>
    </source>
</evidence>
<dbReference type="AlphaFoldDB" id="A0AAW4XPK5"/>
<comment type="caution">
    <text evidence="2">The sequence shown here is derived from an EMBL/GenBank/DDBJ whole genome shotgun (WGS) entry which is preliminary data.</text>
</comment>
<dbReference type="Proteomes" id="UP001199260">
    <property type="component" value="Unassembled WGS sequence"/>
</dbReference>
<proteinExistence type="predicted"/>
<name>A0AAW4XPK5_9BURK</name>
<organism evidence="2 3">
    <name type="scientific">Comamonas koreensis</name>
    <dbReference type="NCBI Taxonomy" id="160825"/>
    <lineage>
        <taxon>Bacteria</taxon>
        <taxon>Pseudomonadati</taxon>
        <taxon>Pseudomonadota</taxon>
        <taxon>Betaproteobacteria</taxon>
        <taxon>Burkholderiales</taxon>
        <taxon>Comamonadaceae</taxon>
        <taxon>Comamonas</taxon>
    </lineage>
</organism>
<evidence type="ECO:0008006" key="4">
    <source>
        <dbReference type="Google" id="ProtNLM"/>
    </source>
</evidence>
<dbReference type="EMBL" id="JAJNCT010000005">
    <property type="protein sequence ID" value="MCD2163977.1"/>
    <property type="molecule type" value="Genomic_DNA"/>
</dbReference>
<feature type="signal peptide" evidence="1">
    <location>
        <begin position="1"/>
        <end position="25"/>
    </location>
</feature>
<feature type="chain" id="PRO_5043476037" description="DUF3617 family protein" evidence="1">
    <location>
        <begin position="26"/>
        <end position="151"/>
    </location>
</feature>
<gene>
    <name evidence="2" type="ORF">LPW39_02370</name>
</gene>
<keyword evidence="3" id="KW-1185">Reference proteome</keyword>
<reference evidence="2 3" key="1">
    <citation type="submission" date="2021-11" db="EMBL/GenBank/DDBJ databases">
        <title>Genome sequence.</title>
        <authorList>
            <person name="Sun Q."/>
        </authorList>
    </citation>
    <scope>NUCLEOTIDE SEQUENCE [LARGE SCALE GENOMIC DNA]</scope>
    <source>
        <strain evidence="2 3">KCTC 12005</strain>
    </source>
</reference>